<dbReference type="SUPFAM" id="SSF52833">
    <property type="entry name" value="Thioredoxin-like"/>
    <property type="match status" value="1"/>
</dbReference>
<dbReference type="Proteomes" id="UP000284842">
    <property type="component" value="Unassembled WGS sequence"/>
</dbReference>
<sequence length="265" mass="29888">MLNAVDIFTQTLPSDTITIFDLRCNDSGLEGTVSPWGRLVVNAARIKDIPFHLEHVEMVDIPAVTAMLGIMPVRGASDQTESFSTLPAIYDPRTKVSLCGSFSIVQYLEKQYPGACKLIPSDCEALLASFVIACESIDSKAFQFILPSMMKMLEGTRSEDQFRETRLKALGKESADTLVPKGEEAAKVWADIKRMFDNINNWYGDGMFVMGGDQPTFIDMSMEGRLWWYRSALGPESQEWQDILTWNNGRWGILIAYFDDYYKTI</sequence>
<dbReference type="AlphaFoldDB" id="A0A409VLT3"/>
<dbReference type="Gene3D" id="3.40.30.10">
    <property type="entry name" value="Glutaredoxin"/>
    <property type="match status" value="1"/>
</dbReference>
<evidence type="ECO:0000313" key="4">
    <source>
        <dbReference type="Proteomes" id="UP000284842"/>
    </source>
</evidence>
<dbReference type="Pfam" id="PF22041">
    <property type="entry name" value="GST_C_7"/>
    <property type="match status" value="1"/>
</dbReference>
<reference evidence="3 4" key="1">
    <citation type="journal article" date="2018" name="Evol. Lett.">
        <title>Horizontal gene cluster transfer increased hallucinogenic mushroom diversity.</title>
        <authorList>
            <person name="Reynolds H.T."/>
            <person name="Vijayakumar V."/>
            <person name="Gluck-Thaler E."/>
            <person name="Korotkin H.B."/>
            <person name="Matheny P.B."/>
            <person name="Slot J.C."/>
        </authorList>
    </citation>
    <scope>NUCLEOTIDE SEQUENCE [LARGE SCALE GENOMIC DNA]</scope>
    <source>
        <strain evidence="3 4">2629</strain>
    </source>
</reference>
<dbReference type="InParanoid" id="A0A409VLT3"/>
<dbReference type="InterPro" id="IPR036249">
    <property type="entry name" value="Thioredoxin-like_sf"/>
</dbReference>
<evidence type="ECO:0000313" key="3">
    <source>
        <dbReference type="EMBL" id="PPQ67235.1"/>
    </source>
</evidence>
<comment type="caution">
    <text evidence="3">The sequence shown here is derived from an EMBL/GenBank/DDBJ whole genome shotgun (WGS) entry which is preliminary data.</text>
</comment>
<protein>
    <submittedName>
        <fullName evidence="3">Uncharacterized protein</fullName>
    </submittedName>
</protein>
<dbReference type="OrthoDB" id="4951845at2759"/>
<dbReference type="InterPro" id="IPR004045">
    <property type="entry name" value="Glutathione_S-Trfase_N"/>
</dbReference>
<gene>
    <name evidence="3" type="ORF">CVT24_011554</name>
</gene>
<accession>A0A409VLT3</accession>
<evidence type="ECO:0000259" key="2">
    <source>
        <dbReference type="Pfam" id="PF22041"/>
    </source>
</evidence>
<name>A0A409VLT3_9AGAR</name>
<dbReference type="STRING" id="181874.A0A409VLT3"/>
<dbReference type="EMBL" id="NHTK01006026">
    <property type="protein sequence ID" value="PPQ67235.1"/>
    <property type="molecule type" value="Genomic_DNA"/>
</dbReference>
<organism evidence="3 4">
    <name type="scientific">Panaeolus cyanescens</name>
    <dbReference type="NCBI Taxonomy" id="181874"/>
    <lineage>
        <taxon>Eukaryota</taxon>
        <taxon>Fungi</taxon>
        <taxon>Dikarya</taxon>
        <taxon>Basidiomycota</taxon>
        <taxon>Agaricomycotina</taxon>
        <taxon>Agaricomycetes</taxon>
        <taxon>Agaricomycetidae</taxon>
        <taxon>Agaricales</taxon>
        <taxon>Agaricineae</taxon>
        <taxon>Galeropsidaceae</taxon>
        <taxon>Panaeolus</taxon>
    </lineage>
</organism>
<evidence type="ECO:0000259" key="1">
    <source>
        <dbReference type="Pfam" id="PF13417"/>
    </source>
</evidence>
<feature type="domain" description="GST N-terminal" evidence="1">
    <location>
        <begin position="33"/>
        <end position="114"/>
    </location>
</feature>
<keyword evidence="4" id="KW-1185">Reference proteome</keyword>
<dbReference type="Pfam" id="PF13417">
    <property type="entry name" value="GST_N_3"/>
    <property type="match status" value="1"/>
</dbReference>
<proteinExistence type="predicted"/>
<dbReference type="InterPro" id="IPR054416">
    <property type="entry name" value="GST_UstS-like_C"/>
</dbReference>
<feature type="domain" description="Glutathione S-transferase UstS-like C-terminal" evidence="2">
    <location>
        <begin position="126"/>
        <end position="261"/>
    </location>
</feature>
<dbReference type="Gene3D" id="1.20.1050.10">
    <property type="match status" value="1"/>
</dbReference>